<reference evidence="6 7" key="1">
    <citation type="journal article" date="2009" name="Science">
        <title>Green evolution and dynamic adaptations revealed by genomes of the marine picoeukaryotes Micromonas.</title>
        <authorList>
            <person name="Worden A.Z."/>
            <person name="Lee J.H."/>
            <person name="Mock T."/>
            <person name="Rouze P."/>
            <person name="Simmons M.P."/>
            <person name="Aerts A.L."/>
            <person name="Allen A.E."/>
            <person name="Cuvelier M.L."/>
            <person name="Derelle E."/>
            <person name="Everett M.V."/>
            <person name="Foulon E."/>
            <person name="Grimwood J."/>
            <person name="Gundlach H."/>
            <person name="Henrissat B."/>
            <person name="Napoli C."/>
            <person name="McDonald S.M."/>
            <person name="Parker M.S."/>
            <person name="Rombauts S."/>
            <person name="Salamov A."/>
            <person name="Von Dassow P."/>
            <person name="Badger J.H."/>
            <person name="Coutinho P.M."/>
            <person name="Demir E."/>
            <person name="Dubchak I."/>
            <person name="Gentemann C."/>
            <person name="Eikrem W."/>
            <person name="Gready J.E."/>
            <person name="John U."/>
            <person name="Lanier W."/>
            <person name="Lindquist E.A."/>
            <person name="Lucas S."/>
            <person name="Mayer K.F."/>
            <person name="Moreau H."/>
            <person name="Not F."/>
            <person name="Otillar R."/>
            <person name="Panaud O."/>
            <person name="Pangilinan J."/>
            <person name="Paulsen I."/>
            <person name="Piegu B."/>
            <person name="Poliakov A."/>
            <person name="Robbens S."/>
            <person name="Schmutz J."/>
            <person name="Toulza E."/>
            <person name="Wyss T."/>
            <person name="Zelensky A."/>
            <person name="Zhou K."/>
            <person name="Armbrust E.V."/>
            <person name="Bhattacharya D."/>
            <person name="Goodenough U.W."/>
            <person name="Van de Peer Y."/>
            <person name="Grigoriev I.V."/>
        </authorList>
    </citation>
    <scope>NUCLEOTIDE SEQUENCE [LARGE SCALE GENOMIC DNA]</scope>
    <source>
        <strain evidence="6 7">CCMP1545</strain>
    </source>
</reference>
<evidence type="ECO:0000259" key="5">
    <source>
        <dbReference type="PROSITE" id="PS50076"/>
    </source>
</evidence>
<feature type="region of interest" description="Disordered" evidence="4">
    <location>
        <begin position="187"/>
        <end position="212"/>
    </location>
</feature>
<dbReference type="EMBL" id="GG663752">
    <property type="protein sequence ID" value="EEH50971.1"/>
    <property type="molecule type" value="Genomic_DNA"/>
</dbReference>
<feature type="domain" description="J" evidence="5">
    <location>
        <begin position="8"/>
        <end position="83"/>
    </location>
</feature>
<dbReference type="KEGG" id="mpp:MICPUCDRAFT_54542"/>
<dbReference type="InterPro" id="IPR036869">
    <property type="entry name" value="J_dom_sf"/>
</dbReference>
<accession>C1N9M4</accession>
<evidence type="ECO:0000256" key="2">
    <source>
        <dbReference type="ARBA" id="ARBA00022737"/>
    </source>
</evidence>
<feature type="region of interest" description="Disordered" evidence="4">
    <location>
        <begin position="492"/>
        <end position="525"/>
    </location>
</feature>
<dbReference type="InterPro" id="IPR001680">
    <property type="entry name" value="WD40_rpt"/>
</dbReference>
<protein>
    <submittedName>
        <fullName evidence="6">Predicted protein</fullName>
    </submittedName>
</protein>
<evidence type="ECO:0000313" key="7">
    <source>
        <dbReference type="Proteomes" id="UP000001876"/>
    </source>
</evidence>
<organism evidence="7">
    <name type="scientific">Micromonas pusilla (strain CCMP1545)</name>
    <name type="common">Picoplanktonic green alga</name>
    <dbReference type="NCBI Taxonomy" id="564608"/>
    <lineage>
        <taxon>Eukaryota</taxon>
        <taxon>Viridiplantae</taxon>
        <taxon>Chlorophyta</taxon>
        <taxon>Mamiellophyceae</taxon>
        <taxon>Mamiellales</taxon>
        <taxon>Mamiellaceae</taxon>
        <taxon>Micromonas</taxon>
    </lineage>
</organism>
<gene>
    <name evidence="6" type="ORF">MICPUCDRAFT_54542</name>
</gene>
<dbReference type="STRING" id="564608.C1N9M4"/>
<dbReference type="InterPro" id="IPR015943">
    <property type="entry name" value="WD40/YVTN_repeat-like_dom_sf"/>
</dbReference>
<dbReference type="InterPro" id="IPR001623">
    <property type="entry name" value="DnaJ_domain"/>
</dbReference>
<dbReference type="PANTHER" id="PTHR19879:SF9">
    <property type="entry name" value="TRANSCRIPTION INITIATION FACTOR TFIID SUBUNIT 5"/>
    <property type="match status" value="1"/>
</dbReference>
<dbReference type="SUPFAM" id="SSF50978">
    <property type="entry name" value="WD40 repeat-like"/>
    <property type="match status" value="1"/>
</dbReference>
<dbReference type="PROSITE" id="PS00678">
    <property type="entry name" value="WD_REPEATS_1"/>
    <property type="match status" value="1"/>
</dbReference>
<dbReference type="AlphaFoldDB" id="C1N9M4"/>
<evidence type="ECO:0000256" key="1">
    <source>
        <dbReference type="ARBA" id="ARBA00022574"/>
    </source>
</evidence>
<feature type="compositionally biased region" description="Basic and acidic residues" evidence="4">
    <location>
        <begin position="75"/>
        <end position="101"/>
    </location>
</feature>
<dbReference type="PROSITE" id="PS50082">
    <property type="entry name" value="WD_REPEATS_2"/>
    <property type="match status" value="2"/>
</dbReference>
<dbReference type="PROSITE" id="PS50076">
    <property type="entry name" value="DNAJ_2"/>
    <property type="match status" value="1"/>
</dbReference>
<dbReference type="RefSeq" id="XP_003064637.1">
    <property type="nucleotide sequence ID" value="XM_003064591.1"/>
</dbReference>
<evidence type="ECO:0000256" key="4">
    <source>
        <dbReference type="SAM" id="MobiDB-lite"/>
    </source>
</evidence>
<feature type="region of interest" description="Disordered" evidence="4">
    <location>
        <begin position="386"/>
        <end position="415"/>
    </location>
</feature>
<feature type="region of interest" description="Disordered" evidence="4">
    <location>
        <begin position="64"/>
        <end position="132"/>
    </location>
</feature>
<feature type="compositionally biased region" description="Gly residues" evidence="4">
    <location>
        <begin position="65"/>
        <end position="74"/>
    </location>
</feature>
<dbReference type="InterPro" id="IPR036322">
    <property type="entry name" value="WD40_repeat_dom_sf"/>
</dbReference>
<feature type="compositionally biased region" description="Basic and acidic residues" evidence="4">
    <location>
        <begin position="187"/>
        <end position="200"/>
    </location>
</feature>
<evidence type="ECO:0000313" key="6">
    <source>
        <dbReference type="EMBL" id="EEH50971.1"/>
    </source>
</evidence>
<dbReference type="InterPro" id="IPR019775">
    <property type="entry name" value="WD40_repeat_CS"/>
</dbReference>
<keyword evidence="7" id="KW-1185">Reference proteome</keyword>
<dbReference type="Gene3D" id="2.130.10.10">
    <property type="entry name" value="YVTN repeat-like/Quinoprotein amine dehydrogenase"/>
    <property type="match status" value="3"/>
</dbReference>
<proteinExistence type="predicted"/>
<dbReference type="Proteomes" id="UP000001876">
    <property type="component" value="Unassembled WGS sequence"/>
</dbReference>
<feature type="repeat" description="WD" evidence="3">
    <location>
        <begin position="273"/>
        <end position="314"/>
    </location>
</feature>
<name>C1N9M4_MICPC</name>
<sequence>MATATATDPFAILGVDRATADASIARASFRALARRAHPDKGGSATAFDALRVALDRALEEIEIARGGGGGGGGDGARRYDWRAGKATRRDDEASARRETTRPTRTPIPPSQRSPQTAAAAFEAPPRVRPSARHVSSHAVVAVACSSASAGGTRGAGLVAAASLAGGVVLWDPATGKILDVNDGAFASEKDVSEKESEKDSSPANDEETRGPSTNRVALDVWFSDGGDVLACAFADGGVRVFDVGGGGGGGGGSNSTGSKNLNLNLNLNRHTDLKGHAERVTSLCFARGDAIVVTASADRTAKAWRVRDDATGRLVAAAATRPFLDMNRHAAALTCVTPCGYGPISGQHVITCDARGGWRVWSLVTGKCVKKTTWGGDRGADGITKCVALPSKPTSSKQEQTKRTDEELYDEGDDDDDDIVRFATAHYYVDEDASRILVWEVSLGESPSPSRRVCPTHWSPYDRVRVVDGYVLEIPGRGRTLDGRVSDATLAVRPTARALGGREPRSNSNSNSTDSTDDSSDSDSDLDDGVLLACGSRGWIAARGASTASPLYALDREHPVTVQVFKGKGYEPSHSVHRVVTSPCGRFFASCGEDGAVGVFDVADGERLASFAPYQNGPETDETKNAYSGGCSTTATTTTTSPVNAPVRALAWTRDGKRVVSGSRDGALTAWDVEALATKKRR</sequence>
<dbReference type="Gene3D" id="1.10.287.110">
    <property type="entry name" value="DnaJ domain"/>
    <property type="match status" value="1"/>
</dbReference>
<dbReference type="PROSITE" id="PS50294">
    <property type="entry name" value="WD_REPEATS_REGION"/>
    <property type="match status" value="2"/>
</dbReference>
<dbReference type="SMART" id="SM00320">
    <property type="entry name" value="WD40"/>
    <property type="match status" value="6"/>
</dbReference>
<evidence type="ECO:0000256" key="3">
    <source>
        <dbReference type="PROSITE-ProRule" id="PRU00221"/>
    </source>
</evidence>
<feature type="compositionally biased region" description="Acidic residues" evidence="4">
    <location>
        <begin position="515"/>
        <end position="525"/>
    </location>
</feature>
<dbReference type="PANTHER" id="PTHR19879">
    <property type="entry name" value="TRANSCRIPTION INITIATION FACTOR TFIID"/>
    <property type="match status" value="1"/>
</dbReference>
<dbReference type="Pfam" id="PF00400">
    <property type="entry name" value="WD40"/>
    <property type="match status" value="3"/>
</dbReference>
<dbReference type="SUPFAM" id="SSF46565">
    <property type="entry name" value="Chaperone J-domain"/>
    <property type="match status" value="1"/>
</dbReference>
<dbReference type="OMA" id="WRINCDE"/>
<keyword evidence="1 3" id="KW-0853">WD repeat</keyword>
<feature type="repeat" description="WD" evidence="3">
    <location>
        <begin position="640"/>
        <end position="681"/>
    </location>
</feature>
<dbReference type="GeneID" id="9690204"/>
<keyword evidence="2" id="KW-0677">Repeat</keyword>